<protein>
    <recommendedName>
        <fullName evidence="4">adenosylmethionine decarboxylase</fullName>
        <ecNumber evidence="4">4.1.1.50</ecNumber>
    </recommendedName>
</protein>
<dbReference type="EMBL" id="SPOI01000095">
    <property type="protein sequence ID" value="TIB37628.1"/>
    <property type="molecule type" value="Genomic_DNA"/>
</dbReference>
<organism evidence="15 16">
    <name type="scientific">Wallemia ichthyophaga</name>
    <dbReference type="NCBI Taxonomy" id="245174"/>
    <lineage>
        <taxon>Eukaryota</taxon>
        <taxon>Fungi</taxon>
        <taxon>Dikarya</taxon>
        <taxon>Basidiomycota</taxon>
        <taxon>Wallemiomycotina</taxon>
        <taxon>Wallemiomycetes</taxon>
        <taxon>Wallemiales</taxon>
        <taxon>Wallemiaceae</taxon>
        <taxon>Wallemia</taxon>
    </lineage>
</organism>
<keyword evidence="7" id="KW-0068">Autocatalytic cleavage</keyword>
<dbReference type="InterPro" id="IPR016067">
    <property type="entry name" value="S-AdoMet_deCO2ase_core"/>
</dbReference>
<evidence type="ECO:0000313" key="15">
    <source>
        <dbReference type="EMBL" id="TIB37628.1"/>
    </source>
</evidence>
<evidence type="ECO:0000256" key="12">
    <source>
        <dbReference type="ARBA" id="ARBA00023270"/>
    </source>
</evidence>
<dbReference type="SUPFAM" id="SSF56276">
    <property type="entry name" value="S-adenosylmethionine decarboxylase"/>
    <property type="match status" value="1"/>
</dbReference>
<keyword evidence="11" id="KW-0456">Lyase</keyword>
<evidence type="ECO:0000256" key="5">
    <source>
        <dbReference type="ARBA" id="ARBA00022691"/>
    </source>
</evidence>
<gene>
    <name evidence="15" type="ORF">E3P86_02113</name>
</gene>
<evidence type="ECO:0000256" key="6">
    <source>
        <dbReference type="ARBA" id="ARBA00022793"/>
    </source>
</evidence>
<dbReference type="GO" id="GO:0008295">
    <property type="term" value="P:spermidine biosynthetic process"/>
    <property type="evidence" value="ECO:0007669"/>
    <property type="project" value="UniProtKB-KW"/>
</dbReference>
<dbReference type="PANTHER" id="PTHR11570:SF0">
    <property type="entry name" value="S-ADENOSYLMETHIONINE DECARBOXYLASE PROENZYME"/>
    <property type="match status" value="1"/>
</dbReference>
<dbReference type="InterPro" id="IPR018166">
    <property type="entry name" value="S-AdoMet_deCO2ase_CS"/>
</dbReference>
<dbReference type="EC" id="4.1.1.50" evidence="4"/>
<feature type="region of interest" description="Disordered" evidence="14">
    <location>
        <begin position="1"/>
        <end position="20"/>
    </location>
</feature>
<evidence type="ECO:0000256" key="7">
    <source>
        <dbReference type="ARBA" id="ARBA00022813"/>
    </source>
</evidence>
<evidence type="ECO:0000256" key="1">
    <source>
        <dbReference type="ARBA" id="ARBA00001928"/>
    </source>
</evidence>
<dbReference type="Pfam" id="PF01536">
    <property type="entry name" value="SAM_decarbox"/>
    <property type="match status" value="1"/>
</dbReference>
<dbReference type="PROSITE" id="PS01336">
    <property type="entry name" value="ADOMETDC"/>
    <property type="match status" value="1"/>
</dbReference>
<evidence type="ECO:0000313" key="16">
    <source>
        <dbReference type="Proteomes" id="UP000310689"/>
    </source>
</evidence>
<dbReference type="AlphaFoldDB" id="A0A4T0J5C3"/>
<evidence type="ECO:0000256" key="4">
    <source>
        <dbReference type="ARBA" id="ARBA00012357"/>
    </source>
</evidence>
<evidence type="ECO:0000256" key="11">
    <source>
        <dbReference type="ARBA" id="ARBA00023239"/>
    </source>
</evidence>
<keyword evidence="5" id="KW-0949">S-adenosyl-L-methionine</keyword>
<keyword evidence="13" id="KW-0670">Pyruvate</keyword>
<accession>A0A4T0J5C3</accession>
<evidence type="ECO:0000256" key="10">
    <source>
        <dbReference type="ARBA" id="ARBA00023145"/>
    </source>
</evidence>
<dbReference type="Gene3D" id="3.60.90.10">
    <property type="entry name" value="S-adenosylmethionine decarboxylase"/>
    <property type="match status" value="1"/>
</dbReference>
<dbReference type="Proteomes" id="UP000310689">
    <property type="component" value="Unassembled WGS sequence"/>
</dbReference>
<proteinExistence type="inferred from homology"/>
<evidence type="ECO:0000256" key="13">
    <source>
        <dbReference type="ARBA" id="ARBA00023317"/>
    </source>
</evidence>
<evidence type="ECO:0000256" key="14">
    <source>
        <dbReference type="SAM" id="MobiDB-lite"/>
    </source>
</evidence>
<evidence type="ECO:0000256" key="2">
    <source>
        <dbReference type="ARBA" id="ARBA00004911"/>
    </source>
</evidence>
<evidence type="ECO:0000256" key="9">
    <source>
        <dbReference type="ARBA" id="ARBA00023115"/>
    </source>
</evidence>
<dbReference type="PANTHER" id="PTHR11570">
    <property type="entry name" value="S-ADENOSYLMETHIONINE DECARBOXYLASE"/>
    <property type="match status" value="1"/>
</dbReference>
<comment type="cofactor">
    <cofactor evidence="1">
        <name>pyruvate</name>
        <dbReference type="ChEBI" id="CHEBI:15361"/>
    </cofactor>
</comment>
<dbReference type="InterPro" id="IPR001985">
    <property type="entry name" value="S-AdoMet_decarboxylase_euk"/>
</dbReference>
<keyword evidence="12" id="KW-0704">Schiff base</keyword>
<comment type="similarity">
    <text evidence="3">Belongs to the eukaryotic AdoMetDC family.</text>
</comment>
<keyword evidence="8" id="KW-0745">Spermidine biosynthesis</keyword>
<evidence type="ECO:0000256" key="8">
    <source>
        <dbReference type="ARBA" id="ARBA00023066"/>
    </source>
</evidence>
<reference evidence="15 16" key="1">
    <citation type="submission" date="2019-03" db="EMBL/GenBank/DDBJ databases">
        <title>Sequencing 23 genomes of Wallemia ichthyophaga.</title>
        <authorList>
            <person name="Gostincar C."/>
        </authorList>
    </citation>
    <scope>NUCLEOTIDE SEQUENCE [LARGE SCALE GENOMIC DNA]</scope>
    <source>
        <strain evidence="15 16">EXF-6200</strain>
    </source>
</reference>
<sequence>MTTTTTKIIHEQEDDASGPFEGPEKLLEIWFDCGAIRGDGGLRKVSRSEWENMLQLVNCQILSVIIGDSIDAYLLSESSLFIAPHRLILKTCGTTTLLLGLERILDIAKDRCGLNPKHVFYSRKAFMFPERQRGPHRHWQQEVQVLDKFFGPGSAYTVGRMNGDHWLLYMSSKHDEHDEKALSRTPHLSSPDITLEILMTNLHPDNCRAFFLSDLNITGHEAGKRLSDSLGISTLFPNIALDAFLFTPCGYSANATWSDSHSSDRYFTIHVTPEDGISYASFETNASYASSNELRHLIQRVVHIFNPGKLSSTLFVGVGENEEIDIKPSNEFSNSLLDNYTRTDRINYEFSGYDREWEAICWTITLILFTHSRLRLLSTFVTALSYQNHQNHHQHYNYYYIEAHVALIQAIITLAHLAAYRCVSHPILETPALAIHTDHR</sequence>
<name>A0A4T0J5C3_WALIC</name>
<comment type="caution">
    <text evidence="15">The sequence shown here is derived from an EMBL/GenBank/DDBJ whole genome shotgun (WGS) entry which is preliminary data.</text>
</comment>
<keyword evidence="9" id="KW-0620">Polyamine biosynthesis</keyword>
<dbReference type="GO" id="GO:0004014">
    <property type="term" value="F:adenosylmethionine decarboxylase activity"/>
    <property type="evidence" value="ECO:0007669"/>
    <property type="project" value="UniProtKB-EC"/>
</dbReference>
<dbReference type="GO" id="GO:0006597">
    <property type="term" value="P:spermine biosynthetic process"/>
    <property type="evidence" value="ECO:0007669"/>
    <property type="project" value="InterPro"/>
</dbReference>
<dbReference type="NCBIfam" id="TIGR00535">
    <property type="entry name" value="SAM_DCase"/>
    <property type="match status" value="1"/>
</dbReference>
<dbReference type="InterPro" id="IPR048283">
    <property type="entry name" value="AdoMetDC-like"/>
</dbReference>
<evidence type="ECO:0000256" key="3">
    <source>
        <dbReference type="ARBA" id="ARBA00008466"/>
    </source>
</evidence>
<dbReference type="UniPathway" id="UPA00331">
    <property type="reaction ID" value="UER00451"/>
</dbReference>
<keyword evidence="10" id="KW-0865">Zymogen</keyword>
<comment type="pathway">
    <text evidence="2">Amine and polyamine biosynthesis; S-adenosylmethioninamine biosynthesis; S-adenosylmethioninamine from S-adenosyl-L-methionine: step 1/1.</text>
</comment>
<keyword evidence="6" id="KW-0210">Decarboxylase</keyword>
<dbReference type="GO" id="GO:0005829">
    <property type="term" value="C:cytosol"/>
    <property type="evidence" value="ECO:0007669"/>
    <property type="project" value="TreeGrafter"/>
</dbReference>